<evidence type="ECO:0000313" key="2">
    <source>
        <dbReference type="EMBL" id="ACR36554.1"/>
    </source>
</evidence>
<feature type="compositionally biased region" description="Polar residues" evidence="1">
    <location>
        <begin position="46"/>
        <end position="66"/>
    </location>
</feature>
<feature type="region of interest" description="Disordered" evidence="1">
    <location>
        <begin position="30"/>
        <end position="69"/>
    </location>
</feature>
<organism evidence="2">
    <name type="scientific">Zea mays</name>
    <name type="common">Maize</name>
    <dbReference type="NCBI Taxonomy" id="4577"/>
    <lineage>
        <taxon>Eukaryota</taxon>
        <taxon>Viridiplantae</taxon>
        <taxon>Streptophyta</taxon>
        <taxon>Embryophyta</taxon>
        <taxon>Tracheophyta</taxon>
        <taxon>Spermatophyta</taxon>
        <taxon>Magnoliopsida</taxon>
        <taxon>Liliopsida</taxon>
        <taxon>Poales</taxon>
        <taxon>Poaceae</taxon>
        <taxon>PACMAD clade</taxon>
        <taxon>Panicoideae</taxon>
        <taxon>Andropogonodae</taxon>
        <taxon>Andropogoneae</taxon>
        <taxon>Tripsacinae</taxon>
        <taxon>Zea</taxon>
    </lineage>
</organism>
<reference evidence="2" key="1">
    <citation type="journal article" date="2009" name="PLoS Genet.">
        <title>Sequencing, mapping, and analysis of 27,455 maize full-length cDNAs.</title>
        <authorList>
            <person name="Soderlund C."/>
            <person name="Descour A."/>
            <person name="Kudrna D."/>
            <person name="Bomhoff M."/>
            <person name="Boyd L."/>
            <person name="Currie J."/>
            <person name="Angelova A."/>
            <person name="Collura K."/>
            <person name="Wissotski M."/>
            <person name="Ashley E."/>
            <person name="Morrow D."/>
            <person name="Fernandes J."/>
            <person name="Walbot V."/>
            <person name="Yu Y."/>
        </authorList>
    </citation>
    <scope>NUCLEOTIDE SEQUENCE</scope>
    <source>
        <strain evidence="2">B73</strain>
    </source>
</reference>
<name>C4J5V4_MAIZE</name>
<dbReference type="AlphaFoldDB" id="C4J5V4"/>
<reference evidence="2" key="2">
    <citation type="submission" date="2012-06" db="EMBL/GenBank/DDBJ databases">
        <authorList>
            <person name="Yu Y."/>
            <person name="Currie J."/>
            <person name="Lomeli R."/>
            <person name="Angelova A."/>
            <person name="Collura K."/>
            <person name="Wissotski M."/>
            <person name="Campos D."/>
            <person name="Kudrna D."/>
            <person name="Golser W."/>
            <person name="Ashely E."/>
            <person name="Descour A."/>
            <person name="Fernandes J."/>
            <person name="Soderlund C."/>
            <person name="Walbot V."/>
        </authorList>
    </citation>
    <scope>NUCLEOTIDE SEQUENCE</scope>
    <source>
        <strain evidence="2">B73</strain>
    </source>
</reference>
<evidence type="ECO:0000256" key="1">
    <source>
        <dbReference type="SAM" id="MobiDB-lite"/>
    </source>
</evidence>
<dbReference type="EMBL" id="BT087044">
    <property type="protein sequence ID" value="ACR37397.1"/>
    <property type="molecule type" value="mRNA"/>
</dbReference>
<proteinExistence type="evidence at transcript level"/>
<dbReference type="EMBL" id="BT086201">
    <property type="protein sequence ID" value="ACR36554.1"/>
    <property type="molecule type" value="mRNA"/>
</dbReference>
<protein>
    <submittedName>
        <fullName evidence="2">Uncharacterized protein</fullName>
    </submittedName>
</protein>
<accession>C4J5V4</accession>
<sequence length="86" mass="8711">MTRSHASVWSPGAAGAMGFIRGSSMLLASGHAKNQSPAPMVRTAGSLGSSPTASEPQNQGWMSTAPLSGGGQPCCCAWTTSGWMAR</sequence>